<proteinExistence type="predicted"/>
<evidence type="ECO:0000313" key="2">
    <source>
        <dbReference type="Proteomes" id="UP000195880"/>
    </source>
</evidence>
<name>A0A1Z1WQC3_9ACTN</name>
<dbReference type="KEGG" id="salf:SMD44_08125"/>
<keyword evidence="2" id="KW-1185">Reference proteome</keyword>
<organism evidence="1 2">
    <name type="scientific">Streptomyces alboflavus</name>
    <dbReference type="NCBI Taxonomy" id="67267"/>
    <lineage>
        <taxon>Bacteria</taxon>
        <taxon>Bacillati</taxon>
        <taxon>Actinomycetota</taxon>
        <taxon>Actinomycetes</taxon>
        <taxon>Kitasatosporales</taxon>
        <taxon>Streptomycetaceae</taxon>
        <taxon>Streptomyces</taxon>
    </lineage>
</organism>
<dbReference type="AlphaFoldDB" id="A0A1Z1WQC3"/>
<gene>
    <name evidence="1" type="ORF">SMD44_08125</name>
</gene>
<dbReference type="Proteomes" id="UP000195880">
    <property type="component" value="Chromosome"/>
</dbReference>
<protein>
    <submittedName>
        <fullName evidence="1">Uncharacterized protein</fullName>
    </submittedName>
</protein>
<dbReference type="EMBL" id="CP021748">
    <property type="protein sequence ID" value="ARX88638.1"/>
    <property type="molecule type" value="Genomic_DNA"/>
</dbReference>
<reference evidence="1 2" key="1">
    <citation type="submission" date="2017-05" db="EMBL/GenBank/DDBJ databases">
        <title>Streptomyces alboflavus Genome sequencing and assembly.</title>
        <authorList>
            <person name="Wang Y."/>
            <person name="Du B."/>
            <person name="Ding Y."/>
            <person name="Liu H."/>
            <person name="Hou Q."/>
            <person name="Liu K."/>
            <person name="Wang C."/>
            <person name="Yao L."/>
        </authorList>
    </citation>
    <scope>NUCLEOTIDE SEQUENCE [LARGE SCALE GENOMIC DNA]</scope>
    <source>
        <strain evidence="1 2">MDJK44</strain>
    </source>
</reference>
<sequence>MLTRTAADVEVSGHLVVAIADSIVERALVASADSTHMHRVADEIKLSGLINPVGHETSSV</sequence>
<evidence type="ECO:0000313" key="1">
    <source>
        <dbReference type="EMBL" id="ARX88638.1"/>
    </source>
</evidence>
<accession>A0A1Z1WQC3</accession>